<name>A0A1I1SZN5_9LACO</name>
<proteinExistence type="inferred from homology"/>
<gene>
    <name evidence="5" type="ORF">SAMN04487792_1231</name>
</gene>
<dbReference type="PANTHER" id="PTHR30408:SF12">
    <property type="entry name" value="TYPE I RESTRICTION ENZYME MJAVIII SPECIFICITY SUBUNIT"/>
    <property type="match status" value="1"/>
</dbReference>
<organism evidence="5 6">
    <name type="scientific">Lactobacillus bombicola</name>
    <dbReference type="NCBI Taxonomy" id="1505723"/>
    <lineage>
        <taxon>Bacteria</taxon>
        <taxon>Bacillati</taxon>
        <taxon>Bacillota</taxon>
        <taxon>Bacilli</taxon>
        <taxon>Lactobacillales</taxon>
        <taxon>Lactobacillaceae</taxon>
        <taxon>Lactobacillus</taxon>
    </lineage>
</organism>
<dbReference type="PANTHER" id="PTHR30408">
    <property type="entry name" value="TYPE-1 RESTRICTION ENZYME ECOKI SPECIFICITY PROTEIN"/>
    <property type="match status" value="1"/>
</dbReference>
<accession>A0A1I1SZN5</accession>
<dbReference type="InterPro" id="IPR044946">
    <property type="entry name" value="Restrct_endonuc_typeI_TRD_sf"/>
</dbReference>
<dbReference type="SUPFAM" id="SSF116734">
    <property type="entry name" value="DNA methylase specificity domain"/>
    <property type="match status" value="2"/>
</dbReference>
<feature type="domain" description="Type I restriction modification DNA specificity" evidence="4">
    <location>
        <begin position="216"/>
        <end position="363"/>
    </location>
</feature>
<dbReference type="CDD" id="cd17262">
    <property type="entry name" value="RMtype1_S_Aco12261I-TRD2-CR2"/>
    <property type="match status" value="1"/>
</dbReference>
<keyword evidence="3" id="KW-0238">DNA-binding</keyword>
<evidence type="ECO:0000256" key="2">
    <source>
        <dbReference type="ARBA" id="ARBA00022747"/>
    </source>
</evidence>
<evidence type="ECO:0000259" key="4">
    <source>
        <dbReference type="Pfam" id="PF01420"/>
    </source>
</evidence>
<evidence type="ECO:0000256" key="3">
    <source>
        <dbReference type="ARBA" id="ARBA00023125"/>
    </source>
</evidence>
<dbReference type="STRING" id="1505723.SAMN04487792_1231"/>
<feature type="domain" description="Type I restriction modification DNA specificity" evidence="4">
    <location>
        <begin position="2"/>
        <end position="183"/>
    </location>
</feature>
<protein>
    <submittedName>
        <fullName evidence="5">Type I restriction enzyme, S subunit</fullName>
    </submittedName>
</protein>
<evidence type="ECO:0000256" key="1">
    <source>
        <dbReference type="ARBA" id="ARBA00010923"/>
    </source>
</evidence>
<dbReference type="RefSeq" id="WP_090093500.1">
    <property type="nucleotide sequence ID" value="NZ_CBCRVU010000001.1"/>
</dbReference>
<dbReference type="Proteomes" id="UP000199599">
    <property type="component" value="Unassembled WGS sequence"/>
</dbReference>
<dbReference type="Pfam" id="PF01420">
    <property type="entry name" value="Methylase_S"/>
    <property type="match status" value="2"/>
</dbReference>
<dbReference type="InterPro" id="IPR052021">
    <property type="entry name" value="Type-I_RS_S_subunit"/>
</dbReference>
<dbReference type="AlphaFoldDB" id="A0A1I1SZN5"/>
<reference evidence="6" key="1">
    <citation type="submission" date="2016-10" db="EMBL/GenBank/DDBJ databases">
        <authorList>
            <person name="Varghese N."/>
            <person name="Submissions S."/>
        </authorList>
    </citation>
    <scope>NUCLEOTIDE SEQUENCE [LARGE SCALE GENOMIC DNA]</scope>
    <source>
        <strain evidence="6">R-53102</strain>
    </source>
</reference>
<comment type="similarity">
    <text evidence="1">Belongs to the type-I restriction system S methylase family.</text>
</comment>
<dbReference type="GO" id="GO:0003677">
    <property type="term" value="F:DNA binding"/>
    <property type="evidence" value="ECO:0007669"/>
    <property type="project" value="UniProtKB-KW"/>
</dbReference>
<keyword evidence="2" id="KW-0680">Restriction system</keyword>
<sequence length="378" mass="43456">MKYRSIGEICTKITDYVANGSFKSLKENVIYTNESQGYAVLIRLTDYRNNFKGPFQYINKAGYQFLKKTKLYGGEIIISNVGTHLGTTFKAPQLDKPMSLGPNAIVIDTKYNNDYYYYFLSSPSGQDLMKTIVSGSAQPKFNKTAFKRLLVPVPPLEEQERIANIFLQIDKKIALNVQINENLLALAETIFKKYFPNVNSGKEKIGSYMANFDKFRRPIANRKRLAIQGKYRYIGAAAVNDYIDKYNFDGIYLLLGEDGSVEDKDGYPVLQYVFGKFWPNNHVHVLQGKHVSTEWLYLFFRQKKVSTIITGAVQQKISQKNLNSLTVKIPAKDELVKFDQIIQPLFTKIRANETENMELAEIKQVLFSQFFDNHREVR</sequence>
<dbReference type="EMBL" id="FOMN01000006">
    <property type="protein sequence ID" value="SFD51897.1"/>
    <property type="molecule type" value="Genomic_DNA"/>
</dbReference>
<dbReference type="Gene3D" id="3.90.220.20">
    <property type="entry name" value="DNA methylase specificity domains"/>
    <property type="match status" value="2"/>
</dbReference>
<evidence type="ECO:0000313" key="5">
    <source>
        <dbReference type="EMBL" id="SFD51897.1"/>
    </source>
</evidence>
<dbReference type="InterPro" id="IPR000055">
    <property type="entry name" value="Restrct_endonuc_typeI_TRD"/>
</dbReference>
<dbReference type="GO" id="GO:0009307">
    <property type="term" value="P:DNA restriction-modification system"/>
    <property type="evidence" value="ECO:0007669"/>
    <property type="project" value="UniProtKB-KW"/>
</dbReference>
<evidence type="ECO:0000313" key="6">
    <source>
        <dbReference type="Proteomes" id="UP000199599"/>
    </source>
</evidence>